<dbReference type="Proteomes" id="UP001622557">
    <property type="component" value="Chromosome"/>
</dbReference>
<keyword evidence="2" id="KW-1185">Reference proteome</keyword>
<protein>
    <submittedName>
        <fullName evidence="1">Lysine biosynthesis protein LysW</fullName>
    </submittedName>
</protein>
<dbReference type="Gene3D" id="2.20.28.160">
    <property type="match status" value="1"/>
</dbReference>
<dbReference type="Pfam" id="PF21344">
    <property type="entry name" value="Zn_ribbon_LysW"/>
    <property type="match status" value="1"/>
</dbReference>
<evidence type="ECO:0000313" key="1">
    <source>
        <dbReference type="EMBL" id="WTQ78964.1"/>
    </source>
</evidence>
<gene>
    <name evidence="1" type="ORF">OG350_01020</name>
</gene>
<organism evidence="1 2">
    <name type="scientific">Streptomyces achromogenes</name>
    <dbReference type="NCBI Taxonomy" id="67255"/>
    <lineage>
        <taxon>Bacteria</taxon>
        <taxon>Bacillati</taxon>
        <taxon>Actinomycetota</taxon>
        <taxon>Actinomycetes</taxon>
        <taxon>Kitasatosporales</taxon>
        <taxon>Streptomycetaceae</taxon>
        <taxon>Streptomyces</taxon>
    </lineage>
</organism>
<reference evidence="1 2" key="1">
    <citation type="submission" date="2022-10" db="EMBL/GenBank/DDBJ databases">
        <title>The complete genomes of actinobacterial strains from the NBC collection.</title>
        <authorList>
            <person name="Joergensen T.S."/>
            <person name="Alvarez Arevalo M."/>
            <person name="Sterndorff E.B."/>
            <person name="Faurdal D."/>
            <person name="Vuksanovic O."/>
            <person name="Mourched A.-S."/>
            <person name="Charusanti P."/>
            <person name="Shaw S."/>
            <person name="Blin K."/>
            <person name="Weber T."/>
        </authorList>
    </citation>
    <scope>NUCLEOTIDE SEQUENCE [LARGE SCALE GENOMIC DNA]</scope>
    <source>
        <strain evidence="1 2">NBC_00156</strain>
    </source>
</reference>
<accession>A0ABZ1KE65</accession>
<sequence length="54" mass="5815">MPNCPGCEGSVALEENPRVNEIVECGECATELEIISVDPVELAIAPEVEEDWGE</sequence>
<dbReference type="RefSeq" id="WP_030617547.1">
    <property type="nucleotide sequence ID" value="NZ_CP108164.1"/>
</dbReference>
<dbReference type="GeneID" id="97278960"/>
<dbReference type="EMBL" id="CP108164">
    <property type="protein sequence ID" value="WTQ78964.1"/>
    <property type="molecule type" value="Genomic_DNA"/>
</dbReference>
<evidence type="ECO:0000313" key="2">
    <source>
        <dbReference type="Proteomes" id="UP001622557"/>
    </source>
</evidence>
<proteinExistence type="predicted"/>
<dbReference type="InterPro" id="IPR005906">
    <property type="entry name" value="LysW"/>
</dbReference>
<name>A0ABZ1KE65_STRAH</name>